<dbReference type="GO" id="GO:0003723">
    <property type="term" value="F:RNA binding"/>
    <property type="evidence" value="ECO:0007669"/>
    <property type="project" value="UniProtKB-KW"/>
</dbReference>
<reference evidence="3" key="1">
    <citation type="submission" date="2021-03" db="EMBL/GenBank/DDBJ databases">
        <title>Draft genome sequence of rust myrtle Austropuccinia psidii MF-1, a brazilian biotype.</title>
        <authorList>
            <person name="Quecine M.C."/>
            <person name="Pachon D.M.R."/>
            <person name="Bonatelli M.L."/>
            <person name="Correr F.H."/>
            <person name="Franceschini L.M."/>
            <person name="Leite T.F."/>
            <person name="Margarido G.R.A."/>
            <person name="Almeida C.A."/>
            <person name="Ferrarezi J.A."/>
            <person name="Labate C.A."/>
        </authorList>
    </citation>
    <scope>NUCLEOTIDE SEQUENCE</scope>
    <source>
        <strain evidence="3">MF-1</strain>
    </source>
</reference>
<gene>
    <name evidence="3" type="ORF">O181_055900</name>
</gene>
<dbReference type="InterPro" id="IPR041588">
    <property type="entry name" value="Integrase_H2C2"/>
</dbReference>
<dbReference type="InterPro" id="IPR036397">
    <property type="entry name" value="RNaseH_sf"/>
</dbReference>
<accession>A0A9Q3EBP9</accession>
<dbReference type="GO" id="GO:0015074">
    <property type="term" value="P:DNA integration"/>
    <property type="evidence" value="ECO:0007669"/>
    <property type="project" value="InterPro"/>
</dbReference>
<dbReference type="Pfam" id="PF17921">
    <property type="entry name" value="Integrase_H2C2"/>
    <property type="match status" value="1"/>
</dbReference>
<dbReference type="Proteomes" id="UP000765509">
    <property type="component" value="Unassembled WGS sequence"/>
</dbReference>
<dbReference type="InterPro" id="IPR050951">
    <property type="entry name" value="Retrovirus_Pol_polyprotein"/>
</dbReference>
<protein>
    <recommendedName>
        <fullName evidence="2">Integrase catalytic domain-containing protein</fullName>
    </recommendedName>
</protein>
<comment type="caution">
    <text evidence="3">The sequence shown here is derived from an EMBL/GenBank/DDBJ whole genome shotgun (WGS) entry which is preliminary data.</text>
</comment>
<dbReference type="EMBL" id="AVOT02025097">
    <property type="protein sequence ID" value="MBW0516185.1"/>
    <property type="molecule type" value="Genomic_DNA"/>
</dbReference>
<keyword evidence="1" id="KW-0694">RNA-binding</keyword>
<sequence length="274" mass="31455">MTIVHKAGNIPKNSDGLSKWSLPNTPEYVPVKSEPQTPIEVINITDVVTEFFKEVRESSLASSGLYMEKTYDNGRSHLFDGIWYHRSKNTRVMVLCSIILIDKILLEHHEKIYSGNRYEDRTMEIIKTCSLWSSWRKDVIEYCHNCDMCQKENKATGKIFGSNIHIQEPSTPCEVIHMDWVTALPPGGEENYNVCLVIVDKYKKTPILIPFHKYDTAMDTALLIWNRLISHTGLLRNIISYANPKFTSALWTNLNKPLATKLPFPTACHPQTDR</sequence>
<evidence type="ECO:0000259" key="2">
    <source>
        <dbReference type="PROSITE" id="PS50994"/>
    </source>
</evidence>
<keyword evidence="4" id="KW-1185">Reference proteome</keyword>
<feature type="domain" description="Integrase catalytic" evidence="2">
    <location>
        <begin position="168"/>
        <end position="274"/>
    </location>
</feature>
<dbReference type="PROSITE" id="PS50994">
    <property type="entry name" value="INTEGRASE"/>
    <property type="match status" value="1"/>
</dbReference>
<name>A0A9Q3EBP9_9BASI</name>
<organism evidence="3 4">
    <name type="scientific">Austropuccinia psidii MF-1</name>
    <dbReference type="NCBI Taxonomy" id="1389203"/>
    <lineage>
        <taxon>Eukaryota</taxon>
        <taxon>Fungi</taxon>
        <taxon>Dikarya</taxon>
        <taxon>Basidiomycota</taxon>
        <taxon>Pucciniomycotina</taxon>
        <taxon>Pucciniomycetes</taxon>
        <taxon>Pucciniales</taxon>
        <taxon>Sphaerophragmiaceae</taxon>
        <taxon>Austropuccinia</taxon>
    </lineage>
</organism>
<dbReference type="InterPro" id="IPR001584">
    <property type="entry name" value="Integrase_cat-core"/>
</dbReference>
<dbReference type="PANTHER" id="PTHR37984">
    <property type="entry name" value="PROTEIN CBG26694"/>
    <property type="match status" value="1"/>
</dbReference>
<dbReference type="GO" id="GO:0005634">
    <property type="term" value="C:nucleus"/>
    <property type="evidence" value="ECO:0007669"/>
    <property type="project" value="UniProtKB-ARBA"/>
</dbReference>
<dbReference type="Gene3D" id="3.30.420.10">
    <property type="entry name" value="Ribonuclease H-like superfamily/Ribonuclease H"/>
    <property type="match status" value="1"/>
</dbReference>
<dbReference type="PANTHER" id="PTHR37984:SF5">
    <property type="entry name" value="PROTEIN NYNRIN-LIKE"/>
    <property type="match status" value="1"/>
</dbReference>
<evidence type="ECO:0000313" key="4">
    <source>
        <dbReference type="Proteomes" id="UP000765509"/>
    </source>
</evidence>
<dbReference type="SUPFAM" id="SSF53098">
    <property type="entry name" value="Ribonuclease H-like"/>
    <property type="match status" value="1"/>
</dbReference>
<evidence type="ECO:0000313" key="3">
    <source>
        <dbReference type="EMBL" id="MBW0516185.1"/>
    </source>
</evidence>
<evidence type="ECO:0000256" key="1">
    <source>
        <dbReference type="ARBA" id="ARBA00022884"/>
    </source>
</evidence>
<dbReference type="Gene3D" id="1.10.340.70">
    <property type="match status" value="1"/>
</dbReference>
<dbReference type="OrthoDB" id="8067401at2759"/>
<dbReference type="InterPro" id="IPR012337">
    <property type="entry name" value="RNaseH-like_sf"/>
</dbReference>
<proteinExistence type="predicted"/>
<dbReference type="AlphaFoldDB" id="A0A9Q3EBP9"/>